<dbReference type="Pfam" id="PF25238">
    <property type="entry name" value="OGFOD2-like"/>
    <property type="match status" value="1"/>
</dbReference>
<keyword evidence="9" id="KW-1185">Reference proteome</keyword>
<dbReference type="OrthoDB" id="1736837at2759"/>
<dbReference type="GO" id="GO:0051213">
    <property type="term" value="F:dioxygenase activity"/>
    <property type="evidence" value="ECO:0007669"/>
    <property type="project" value="UniProtKB-KW"/>
</dbReference>
<keyword evidence="4" id="KW-0560">Oxidoreductase</keyword>
<proteinExistence type="predicted"/>
<keyword evidence="5" id="KW-0408">Iron</keyword>
<dbReference type="PROSITE" id="PS51471">
    <property type="entry name" value="FE2OG_OXY"/>
    <property type="match status" value="1"/>
</dbReference>
<dbReference type="Proteomes" id="UP000467841">
    <property type="component" value="Unassembled WGS sequence"/>
</dbReference>
<evidence type="ECO:0000259" key="7">
    <source>
        <dbReference type="PROSITE" id="PS51471"/>
    </source>
</evidence>
<dbReference type="AlphaFoldDB" id="A0A6D2L4L1"/>
<reference evidence="8" key="1">
    <citation type="submission" date="2020-01" db="EMBL/GenBank/DDBJ databases">
        <authorList>
            <person name="Mishra B."/>
        </authorList>
    </citation>
    <scope>NUCLEOTIDE SEQUENCE [LARGE SCALE GENOMIC DNA]</scope>
</reference>
<name>A0A6D2L4L1_9BRAS</name>
<comment type="cofactor">
    <cofactor evidence="1">
        <name>L-ascorbate</name>
        <dbReference type="ChEBI" id="CHEBI:38290"/>
    </cofactor>
</comment>
<protein>
    <recommendedName>
        <fullName evidence="7">Fe2OG dioxygenase domain-containing protein</fullName>
    </recommendedName>
</protein>
<evidence type="ECO:0000256" key="6">
    <source>
        <dbReference type="SAM" id="MobiDB-lite"/>
    </source>
</evidence>
<feature type="domain" description="Fe2OG dioxygenase" evidence="7">
    <location>
        <begin position="239"/>
        <end position="338"/>
    </location>
</feature>
<dbReference type="GO" id="GO:0005506">
    <property type="term" value="F:iron ion binding"/>
    <property type="evidence" value="ECO:0007669"/>
    <property type="project" value="InterPro"/>
</dbReference>
<dbReference type="PANTHER" id="PTHR24014:SF8">
    <property type="entry name" value="2-OXOGLUTARATE AND IRON-DEPENDENT OXYGENASE DOMAIN-CONTAINING PROTEIN ICU11"/>
    <property type="match status" value="1"/>
</dbReference>
<evidence type="ECO:0000256" key="4">
    <source>
        <dbReference type="ARBA" id="ARBA00023002"/>
    </source>
</evidence>
<comment type="caution">
    <text evidence="8">The sequence shown here is derived from an EMBL/GenBank/DDBJ whole genome shotgun (WGS) entry which is preliminary data.</text>
</comment>
<evidence type="ECO:0000313" key="9">
    <source>
        <dbReference type="Proteomes" id="UP000467841"/>
    </source>
</evidence>
<dbReference type="PANTHER" id="PTHR24014">
    <property type="entry name" value="2-OXOGLUTARATE AND IRON-DEPENDENT OXYGENASE DOMAIN-CONTAINING PROTEIN 2"/>
    <property type="match status" value="1"/>
</dbReference>
<accession>A0A6D2L4L1</accession>
<gene>
    <name evidence="8" type="ORF">MERR_LOCUS46651</name>
</gene>
<organism evidence="8 9">
    <name type="scientific">Microthlaspi erraticum</name>
    <dbReference type="NCBI Taxonomy" id="1685480"/>
    <lineage>
        <taxon>Eukaryota</taxon>
        <taxon>Viridiplantae</taxon>
        <taxon>Streptophyta</taxon>
        <taxon>Embryophyta</taxon>
        <taxon>Tracheophyta</taxon>
        <taxon>Spermatophyta</taxon>
        <taxon>Magnoliopsida</taxon>
        <taxon>eudicotyledons</taxon>
        <taxon>Gunneridae</taxon>
        <taxon>Pentapetalae</taxon>
        <taxon>rosids</taxon>
        <taxon>malvids</taxon>
        <taxon>Brassicales</taxon>
        <taxon>Brassicaceae</taxon>
        <taxon>Coluteocarpeae</taxon>
        <taxon>Microthlaspi</taxon>
    </lineage>
</organism>
<dbReference type="SMART" id="SM00702">
    <property type="entry name" value="P4Hc"/>
    <property type="match status" value="1"/>
</dbReference>
<dbReference type="GO" id="GO:0031418">
    <property type="term" value="F:L-ascorbic acid binding"/>
    <property type="evidence" value="ECO:0007669"/>
    <property type="project" value="InterPro"/>
</dbReference>
<evidence type="ECO:0000313" key="8">
    <source>
        <dbReference type="EMBL" id="CAA7059415.1"/>
    </source>
</evidence>
<dbReference type="InterPro" id="IPR005123">
    <property type="entry name" value="Oxoglu/Fe-dep_dioxygenase_dom"/>
</dbReference>
<sequence>MCNLTRLRSMALDSSGKQPEQQQQQQPPPRASTEAGLKLRKTPNEELEPDNYEDLQLDFSPVLFSSLERYLPEQVLNSTRNDKARFMRNLLLRYSPETERIRIQRHREYREKILSSYQRLHVEIYSLDPASFFAPSFLNALSQKSEQGLRSIMSQPSAGIFTFEMLNPRFCEMLLAEVEHMEKWVYDSRTTIMRPNTLNKFGVVLDDFGFESMLKKLVDDFISPISQVLFPEVCGTALDSHHGFIVEYGKDRDTELGFHVDDSEVSLNVCLGKIFSGGDVYFRGVRCDNHVNSEINDKEMYDYSHVPGQAILHRGRHRHGARATVSGHRVNLILWCRSSSFREMKNYQKDFSGWCGECRRVKTDRQKLSIEATKQALIKIGAEKASKPSAD</sequence>
<evidence type="ECO:0000256" key="3">
    <source>
        <dbReference type="ARBA" id="ARBA00022964"/>
    </source>
</evidence>
<evidence type="ECO:0000256" key="5">
    <source>
        <dbReference type="ARBA" id="ARBA00023004"/>
    </source>
</evidence>
<dbReference type="InterPro" id="IPR006620">
    <property type="entry name" value="Pro_4_hyd_alph"/>
</dbReference>
<dbReference type="EMBL" id="CACVBM020001773">
    <property type="protein sequence ID" value="CAA7059415.1"/>
    <property type="molecule type" value="Genomic_DNA"/>
</dbReference>
<keyword evidence="2" id="KW-0479">Metal-binding</keyword>
<evidence type="ECO:0000256" key="2">
    <source>
        <dbReference type="ARBA" id="ARBA00022723"/>
    </source>
</evidence>
<evidence type="ECO:0000256" key="1">
    <source>
        <dbReference type="ARBA" id="ARBA00001961"/>
    </source>
</evidence>
<dbReference type="GO" id="GO:0016705">
    <property type="term" value="F:oxidoreductase activity, acting on paired donors, with incorporation or reduction of molecular oxygen"/>
    <property type="evidence" value="ECO:0007669"/>
    <property type="project" value="InterPro"/>
</dbReference>
<keyword evidence="3" id="KW-0223">Dioxygenase</keyword>
<feature type="region of interest" description="Disordered" evidence="6">
    <location>
        <begin position="1"/>
        <end position="51"/>
    </location>
</feature>